<evidence type="ECO:0000313" key="1">
    <source>
        <dbReference type="EMBL" id="SVA67139.1"/>
    </source>
</evidence>
<sequence>MADRIEKDIIDLLLIPSTATLTSVMHQLGITNVFMHRVEPLCSGMKMAGPAFTLRYIPARQDLGTSVIDNLRDVQRIGIESIAPG</sequence>
<protein>
    <submittedName>
        <fullName evidence="1">Uncharacterized protein</fullName>
    </submittedName>
</protein>
<organism evidence="1">
    <name type="scientific">marine metagenome</name>
    <dbReference type="NCBI Taxonomy" id="408172"/>
    <lineage>
        <taxon>unclassified sequences</taxon>
        <taxon>metagenomes</taxon>
        <taxon>ecological metagenomes</taxon>
    </lineage>
</organism>
<dbReference type="EMBL" id="UINC01016053">
    <property type="protein sequence ID" value="SVA67139.1"/>
    <property type="molecule type" value="Genomic_DNA"/>
</dbReference>
<proteinExistence type="predicted"/>
<reference evidence="1" key="1">
    <citation type="submission" date="2018-05" db="EMBL/GenBank/DDBJ databases">
        <authorList>
            <person name="Lanie J.A."/>
            <person name="Ng W.-L."/>
            <person name="Kazmierczak K.M."/>
            <person name="Andrzejewski T.M."/>
            <person name="Davidsen T.M."/>
            <person name="Wayne K.J."/>
            <person name="Tettelin H."/>
            <person name="Glass J.I."/>
            <person name="Rusch D."/>
            <person name="Podicherti R."/>
            <person name="Tsui H.-C.T."/>
            <person name="Winkler M.E."/>
        </authorList>
    </citation>
    <scope>NUCLEOTIDE SEQUENCE</scope>
</reference>
<dbReference type="SUPFAM" id="SSF89562">
    <property type="entry name" value="RraA-like"/>
    <property type="match status" value="1"/>
</dbReference>
<dbReference type="InterPro" id="IPR036704">
    <property type="entry name" value="RraA/RraA-like_sf"/>
</dbReference>
<dbReference type="Gene3D" id="3.50.30.40">
    <property type="entry name" value="Ribonuclease E inhibitor RraA/RraA-like"/>
    <property type="match status" value="1"/>
</dbReference>
<feature type="non-terminal residue" evidence="1">
    <location>
        <position position="85"/>
    </location>
</feature>
<name>A0A381XQU7_9ZZZZ</name>
<gene>
    <name evidence="1" type="ORF">METZ01_LOCUS119993</name>
</gene>
<accession>A0A381XQU7</accession>
<dbReference type="AlphaFoldDB" id="A0A381XQU7"/>